<accession>A0A2H9TL42</accession>
<sequence>MKFVLLLSLSFCIASWFQELQCSSISGEERSDKRKRSADSDEERPKKRAKLGSLAELGAGLDLNTPAGHIFTILSKIQPGKDLFIHQNEMAKHGSQLDLESLDFTLKMLGELAKANNADIADYYTFAGTRPQILRGPEISHVLPDLGR</sequence>
<feature type="chain" id="PRO_5014133197" evidence="2">
    <location>
        <begin position="23"/>
        <end position="148"/>
    </location>
</feature>
<evidence type="ECO:0000313" key="3">
    <source>
        <dbReference type="EMBL" id="PJF18454.1"/>
    </source>
</evidence>
<feature type="signal peptide" evidence="2">
    <location>
        <begin position="1"/>
        <end position="22"/>
    </location>
</feature>
<name>A0A2H9TL42_9FUNG</name>
<dbReference type="AlphaFoldDB" id="A0A2H9TL42"/>
<organism evidence="3 4">
    <name type="scientific">Paramicrosporidium saccamoebae</name>
    <dbReference type="NCBI Taxonomy" id="1246581"/>
    <lineage>
        <taxon>Eukaryota</taxon>
        <taxon>Fungi</taxon>
        <taxon>Fungi incertae sedis</taxon>
        <taxon>Cryptomycota</taxon>
        <taxon>Cryptomycota incertae sedis</taxon>
        <taxon>Paramicrosporidium</taxon>
    </lineage>
</organism>
<keyword evidence="2" id="KW-0732">Signal</keyword>
<proteinExistence type="predicted"/>
<reference evidence="3 4" key="1">
    <citation type="submission" date="2016-10" db="EMBL/GenBank/DDBJ databases">
        <title>The genome of Paramicrosporidium saccamoebae is the missing link in understanding Cryptomycota and Microsporidia evolution.</title>
        <authorList>
            <person name="Quandt C.A."/>
            <person name="Beaudet D."/>
            <person name="Corsaro D."/>
            <person name="Michel R."/>
            <person name="Corradi N."/>
            <person name="James T."/>
        </authorList>
    </citation>
    <scope>NUCLEOTIDE SEQUENCE [LARGE SCALE GENOMIC DNA]</scope>
    <source>
        <strain evidence="3 4">KSL3</strain>
    </source>
</reference>
<evidence type="ECO:0000256" key="1">
    <source>
        <dbReference type="SAM" id="MobiDB-lite"/>
    </source>
</evidence>
<gene>
    <name evidence="3" type="ORF">PSACC_01731</name>
</gene>
<evidence type="ECO:0000313" key="4">
    <source>
        <dbReference type="Proteomes" id="UP000240830"/>
    </source>
</evidence>
<feature type="compositionally biased region" description="Basic and acidic residues" evidence="1">
    <location>
        <begin position="28"/>
        <end position="45"/>
    </location>
</feature>
<evidence type="ECO:0000256" key="2">
    <source>
        <dbReference type="SAM" id="SignalP"/>
    </source>
</evidence>
<protein>
    <submittedName>
        <fullName evidence="3">Uncharacterized protein</fullName>
    </submittedName>
</protein>
<comment type="caution">
    <text evidence="3">The sequence shown here is derived from an EMBL/GenBank/DDBJ whole genome shotgun (WGS) entry which is preliminary data.</text>
</comment>
<dbReference type="Proteomes" id="UP000240830">
    <property type="component" value="Unassembled WGS sequence"/>
</dbReference>
<keyword evidence="4" id="KW-1185">Reference proteome</keyword>
<feature type="region of interest" description="Disordered" evidence="1">
    <location>
        <begin position="28"/>
        <end position="51"/>
    </location>
</feature>
<dbReference type="EMBL" id="MTSL01000123">
    <property type="protein sequence ID" value="PJF18454.1"/>
    <property type="molecule type" value="Genomic_DNA"/>
</dbReference>